<evidence type="ECO:0000313" key="8">
    <source>
        <dbReference type="Proteomes" id="UP000255165"/>
    </source>
</evidence>
<dbReference type="InterPro" id="IPR011075">
    <property type="entry name" value="TetR_C"/>
</dbReference>
<reference evidence="8" key="1">
    <citation type="submission" date="2018-06" db="EMBL/GenBank/DDBJ databases">
        <authorList>
            <person name="Feng T."/>
            <person name="Jeon C.O."/>
        </authorList>
    </citation>
    <scope>NUCLEOTIDE SEQUENCE [LARGE SCALE GENOMIC DNA]</scope>
    <source>
        <strain evidence="8">S23</strain>
    </source>
</reference>
<dbReference type="InterPro" id="IPR050109">
    <property type="entry name" value="HTH-type_TetR-like_transc_reg"/>
</dbReference>
<dbReference type="AlphaFoldDB" id="A0A370NL05"/>
<dbReference type="Proteomes" id="UP000255165">
    <property type="component" value="Unassembled WGS sequence"/>
</dbReference>
<dbReference type="SUPFAM" id="SSF46689">
    <property type="entry name" value="Homeodomain-like"/>
    <property type="match status" value="1"/>
</dbReference>
<keyword evidence="3" id="KW-0804">Transcription</keyword>
<dbReference type="PROSITE" id="PS50977">
    <property type="entry name" value="HTH_TETR_2"/>
    <property type="match status" value="1"/>
</dbReference>
<proteinExistence type="predicted"/>
<name>A0A370NL05_9BURK</name>
<dbReference type="InterPro" id="IPR009057">
    <property type="entry name" value="Homeodomain-like_sf"/>
</dbReference>
<feature type="compositionally biased region" description="Low complexity" evidence="5">
    <location>
        <begin position="1"/>
        <end position="16"/>
    </location>
</feature>
<dbReference type="Pfam" id="PF16859">
    <property type="entry name" value="TetR_C_11"/>
    <property type="match status" value="1"/>
</dbReference>
<sequence>MEKALTSSTTVPTTTPARNKRSPGRTRSEAARVAILNATLSLLETQSLQQITIEAIAKEAGVGKATIYRWWPSKAAVVIDAFVQNHNLQTPMPKGGSCREAITVHLHRMVQQYGGRGGRLVAQILAEGQSEPEVLREFRERFFYGRRAMVREVIEEGRRNGEFRTDMESEFLMDMVYSPVYFRLMMGHLPLNQKFADELAESAMAVLCAPVQAIR</sequence>
<evidence type="ECO:0000256" key="2">
    <source>
        <dbReference type="ARBA" id="ARBA00023125"/>
    </source>
</evidence>
<evidence type="ECO:0000256" key="4">
    <source>
        <dbReference type="PROSITE-ProRule" id="PRU00335"/>
    </source>
</evidence>
<feature type="region of interest" description="Disordered" evidence="5">
    <location>
        <begin position="1"/>
        <end position="28"/>
    </location>
</feature>
<dbReference type="InterPro" id="IPR036271">
    <property type="entry name" value="Tet_transcr_reg_TetR-rel_C_sf"/>
</dbReference>
<evidence type="ECO:0000256" key="5">
    <source>
        <dbReference type="SAM" id="MobiDB-lite"/>
    </source>
</evidence>
<accession>A0A370NL05</accession>
<evidence type="ECO:0000256" key="1">
    <source>
        <dbReference type="ARBA" id="ARBA00023015"/>
    </source>
</evidence>
<dbReference type="GO" id="GO:0000976">
    <property type="term" value="F:transcription cis-regulatory region binding"/>
    <property type="evidence" value="ECO:0007669"/>
    <property type="project" value="TreeGrafter"/>
</dbReference>
<dbReference type="Pfam" id="PF00440">
    <property type="entry name" value="TetR_N"/>
    <property type="match status" value="1"/>
</dbReference>
<dbReference type="EMBL" id="QKWJ01000067">
    <property type="protein sequence ID" value="RDK06284.1"/>
    <property type="molecule type" value="Genomic_DNA"/>
</dbReference>
<dbReference type="SUPFAM" id="SSF48498">
    <property type="entry name" value="Tetracyclin repressor-like, C-terminal domain"/>
    <property type="match status" value="1"/>
</dbReference>
<keyword evidence="8" id="KW-1185">Reference proteome</keyword>
<evidence type="ECO:0000259" key="6">
    <source>
        <dbReference type="PROSITE" id="PS50977"/>
    </source>
</evidence>
<dbReference type="Gene3D" id="1.10.357.10">
    <property type="entry name" value="Tetracycline Repressor, domain 2"/>
    <property type="match status" value="1"/>
</dbReference>
<evidence type="ECO:0000256" key="3">
    <source>
        <dbReference type="ARBA" id="ARBA00023163"/>
    </source>
</evidence>
<keyword evidence="1" id="KW-0805">Transcription regulation</keyword>
<dbReference type="GO" id="GO:0003700">
    <property type="term" value="F:DNA-binding transcription factor activity"/>
    <property type="evidence" value="ECO:0007669"/>
    <property type="project" value="TreeGrafter"/>
</dbReference>
<organism evidence="7 8">
    <name type="scientific">Cupriavidus lacunae</name>
    <dbReference type="NCBI Taxonomy" id="2666307"/>
    <lineage>
        <taxon>Bacteria</taxon>
        <taxon>Pseudomonadati</taxon>
        <taxon>Pseudomonadota</taxon>
        <taxon>Betaproteobacteria</taxon>
        <taxon>Burkholderiales</taxon>
        <taxon>Burkholderiaceae</taxon>
        <taxon>Cupriavidus</taxon>
    </lineage>
</organism>
<feature type="domain" description="HTH tetR-type" evidence="6">
    <location>
        <begin position="29"/>
        <end position="89"/>
    </location>
</feature>
<keyword evidence="2 4" id="KW-0238">DNA-binding</keyword>
<dbReference type="InterPro" id="IPR001647">
    <property type="entry name" value="HTH_TetR"/>
</dbReference>
<protein>
    <submittedName>
        <fullName evidence="7">TetR family transcriptional regulator</fullName>
    </submittedName>
</protein>
<dbReference type="PANTHER" id="PTHR30055:SF148">
    <property type="entry name" value="TETR-FAMILY TRANSCRIPTIONAL REGULATOR"/>
    <property type="match status" value="1"/>
</dbReference>
<dbReference type="PANTHER" id="PTHR30055">
    <property type="entry name" value="HTH-TYPE TRANSCRIPTIONAL REGULATOR RUTR"/>
    <property type="match status" value="1"/>
</dbReference>
<feature type="DNA-binding region" description="H-T-H motif" evidence="4">
    <location>
        <begin position="52"/>
        <end position="71"/>
    </location>
</feature>
<gene>
    <name evidence="7" type="ORF">DN412_32395</name>
</gene>
<evidence type="ECO:0000313" key="7">
    <source>
        <dbReference type="EMBL" id="RDK06284.1"/>
    </source>
</evidence>
<dbReference type="PRINTS" id="PR00455">
    <property type="entry name" value="HTHTETR"/>
</dbReference>
<dbReference type="Gene3D" id="1.10.10.60">
    <property type="entry name" value="Homeodomain-like"/>
    <property type="match status" value="1"/>
</dbReference>
<comment type="caution">
    <text evidence="7">The sequence shown here is derived from an EMBL/GenBank/DDBJ whole genome shotgun (WGS) entry which is preliminary data.</text>
</comment>